<name>A0ABN2YXC2_9ACTN</name>
<evidence type="ECO:0000256" key="1">
    <source>
        <dbReference type="ARBA" id="ARBA00005820"/>
    </source>
</evidence>
<evidence type="ECO:0000256" key="7">
    <source>
        <dbReference type="SAM" id="MobiDB-lite"/>
    </source>
</evidence>
<keyword evidence="5" id="KW-0804">Transcription</keyword>
<proteinExistence type="inferred from homology"/>
<feature type="DNA-binding region" description="OmpR/PhoB-type" evidence="6">
    <location>
        <begin position="5"/>
        <end position="107"/>
    </location>
</feature>
<feature type="domain" description="OmpR/PhoB-type" evidence="8">
    <location>
        <begin position="5"/>
        <end position="107"/>
    </location>
</feature>
<dbReference type="EMBL" id="BAAANT010000003">
    <property type="protein sequence ID" value="GAA2132880.1"/>
    <property type="molecule type" value="Genomic_DNA"/>
</dbReference>
<keyword evidence="3" id="KW-0805">Transcription regulation</keyword>
<evidence type="ECO:0000256" key="4">
    <source>
        <dbReference type="ARBA" id="ARBA00023125"/>
    </source>
</evidence>
<dbReference type="PANTHER" id="PTHR35807:SF1">
    <property type="entry name" value="TRANSCRIPTIONAL REGULATOR REDD"/>
    <property type="match status" value="1"/>
</dbReference>
<dbReference type="InterPro" id="IPR051677">
    <property type="entry name" value="AfsR-DnrI-RedD_regulator"/>
</dbReference>
<reference evidence="9 10" key="1">
    <citation type="journal article" date="2019" name="Int. J. Syst. Evol. Microbiol.">
        <title>The Global Catalogue of Microorganisms (GCM) 10K type strain sequencing project: providing services to taxonomists for standard genome sequencing and annotation.</title>
        <authorList>
            <consortium name="The Broad Institute Genomics Platform"/>
            <consortium name="The Broad Institute Genome Sequencing Center for Infectious Disease"/>
            <person name="Wu L."/>
            <person name="Ma J."/>
        </authorList>
    </citation>
    <scope>NUCLEOTIDE SEQUENCE [LARGE SCALE GENOMIC DNA]</scope>
    <source>
        <strain evidence="9 10">JCM 14560</strain>
    </source>
</reference>
<dbReference type="InterPro" id="IPR016032">
    <property type="entry name" value="Sig_transdc_resp-reg_C-effctor"/>
</dbReference>
<dbReference type="CDD" id="cd15831">
    <property type="entry name" value="BTAD"/>
    <property type="match status" value="1"/>
</dbReference>
<evidence type="ECO:0000256" key="6">
    <source>
        <dbReference type="PROSITE-ProRule" id="PRU01091"/>
    </source>
</evidence>
<sequence>MRMAEGIPEDGGQARFTVLGLLAIADSREVAVLQPSKPAALLAALLVRPNTVVSVERLQQVIWGTETPGTAKAALQTCVLRLRRLFGKYGISGSTIEAVPGGYRMAADERTLDLLQFRALLSRAAATEDLAAELELLRSALALWQLPVLTNVNSESLHRDDVPRLTEEWLRTAERIFDIELALGRCREALAELRPVAHAHPVHERFWEQLIEALHRTGRRAEALAEYRRVKEHLLDELGVDPGPALRRLELAILRGESAPEPAPAALPAALPGAASGARVLESLVQAGLLEEVPPGRYRIHELLRAFTLAAAGSGPRAPTDHPVAPYPGSTPALQPPRQTAAPLRTTEV</sequence>
<evidence type="ECO:0000256" key="2">
    <source>
        <dbReference type="ARBA" id="ARBA00023012"/>
    </source>
</evidence>
<dbReference type="PROSITE" id="PS51755">
    <property type="entry name" value="OMPR_PHOB"/>
    <property type="match status" value="1"/>
</dbReference>
<dbReference type="SUPFAM" id="SSF46894">
    <property type="entry name" value="C-terminal effector domain of the bipartite response regulators"/>
    <property type="match status" value="1"/>
</dbReference>
<evidence type="ECO:0000256" key="5">
    <source>
        <dbReference type="ARBA" id="ARBA00023163"/>
    </source>
</evidence>
<comment type="similarity">
    <text evidence="1">Belongs to the AfsR/DnrI/RedD regulatory family.</text>
</comment>
<dbReference type="Gene3D" id="1.25.40.10">
    <property type="entry name" value="Tetratricopeptide repeat domain"/>
    <property type="match status" value="1"/>
</dbReference>
<keyword evidence="2" id="KW-0902">Two-component regulatory system</keyword>
<accession>A0ABN2YXC2</accession>
<dbReference type="SMART" id="SM00862">
    <property type="entry name" value="Trans_reg_C"/>
    <property type="match status" value="1"/>
</dbReference>
<dbReference type="SMART" id="SM01043">
    <property type="entry name" value="BTAD"/>
    <property type="match status" value="1"/>
</dbReference>
<keyword evidence="10" id="KW-1185">Reference proteome</keyword>
<protein>
    <recommendedName>
        <fullName evidence="8">OmpR/PhoB-type domain-containing protein</fullName>
    </recommendedName>
</protein>
<keyword evidence="4 6" id="KW-0238">DNA-binding</keyword>
<comment type="caution">
    <text evidence="9">The sequence shown here is derived from an EMBL/GenBank/DDBJ whole genome shotgun (WGS) entry which is preliminary data.</text>
</comment>
<evidence type="ECO:0000313" key="9">
    <source>
        <dbReference type="EMBL" id="GAA2132880.1"/>
    </source>
</evidence>
<dbReference type="InterPro" id="IPR005158">
    <property type="entry name" value="BTAD"/>
</dbReference>
<dbReference type="Pfam" id="PF00486">
    <property type="entry name" value="Trans_reg_C"/>
    <property type="match status" value="1"/>
</dbReference>
<gene>
    <name evidence="9" type="ORF">GCM10009760_08370</name>
</gene>
<dbReference type="Pfam" id="PF03704">
    <property type="entry name" value="BTAD"/>
    <property type="match status" value="1"/>
</dbReference>
<dbReference type="InterPro" id="IPR036388">
    <property type="entry name" value="WH-like_DNA-bd_sf"/>
</dbReference>
<organism evidence="9 10">
    <name type="scientific">Kitasatospora kazusensis</name>
    <dbReference type="NCBI Taxonomy" id="407974"/>
    <lineage>
        <taxon>Bacteria</taxon>
        <taxon>Bacillati</taxon>
        <taxon>Actinomycetota</taxon>
        <taxon>Actinomycetes</taxon>
        <taxon>Kitasatosporales</taxon>
        <taxon>Streptomycetaceae</taxon>
        <taxon>Kitasatospora</taxon>
    </lineage>
</organism>
<evidence type="ECO:0000256" key="3">
    <source>
        <dbReference type="ARBA" id="ARBA00023015"/>
    </source>
</evidence>
<dbReference type="InterPro" id="IPR011990">
    <property type="entry name" value="TPR-like_helical_dom_sf"/>
</dbReference>
<evidence type="ECO:0000259" key="8">
    <source>
        <dbReference type="PROSITE" id="PS51755"/>
    </source>
</evidence>
<dbReference type="PANTHER" id="PTHR35807">
    <property type="entry name" value="TRANSCRIPTIONAL REGULATOR REDD-RELATED"/>
    <property type="match status" value="1"/>
</dbReference>
<dbReference type="Proteomes" id="UP001422759">
    <property type="component" value="Unassembled WGS sequence"/>
</dbReference>
<dbReference type="Gene3D" id="1.10.10.10">
    <property type="entry name" value="Winged helix-like DNA-binding domain superfamily/Winged helix DNA-binding domain"/>
    <property type="match status" value="1"/>
</dbReference>
<dbReference type="InterPro" id="IPR001867">
    <property type="entry name" value="OmpR/PhoB-type_DNA-bd"/>
</dbReference>
<feature type="region of interest" description="Disordered" evidence="7">
    <location>
        <begin position="313"/>
        <end position="349"/>
    </location>
</feature>
<evidence type="ECO:0000313" key="10">
    <source>
        <dbReference type="Proteomes" id="UP001422759"/>
    </source>
</evidence>
<dbReference type="SUPFAM" id="SSF48452">
    <property type="entry name" value="TPR-like"/>
    <property type="match status" value="1"/>
</dbReference>